<organism evidence="3 5">
    <name type="scientific">Marivita cryptomonadis</name>
    <dbReference type="NCBI Taxonomy" id="505252"/>
    <lineage>
        <taxon>Bacteria</taxon>
        <taxon>Pseudomonadati</taxon>
        <taxon>Pseudomonadota</taxon>
        <taxon>Alphaproteobacteria</taxon>
        <taxon>Rhodobacterales</taxon>
        <taxon>Roseobacteraceae</taxon>
        <taxon>Marivita</taxon>
    </lineage>
</organism>
<proteinExistence type="predicted"/>
<gene>
    <name evidence="3" type="ORF">JQX41_17075</name>
    <name evidence="4" type="ORF">JQX48_17090</name>
</gene>
<keyword evidence="2" id="KW-1133">Transmembrane helix</keyword>
<dbReference type="Proteomes" id="UP000755667">
    <property type="component" value="Unassembled WGS sequence"/>
</dbReference>
<dbReference type="Proteomes" id="UP000809440">
    <property type="component" value="Unassembled WGS sequence"/>
</dbReference>
<evidence type="ECO:0000256" key="2">
    <source>
        <dbReference type="SAM" id="Phobius"/>
    </source>
</evidence>
<keyword evidence="2" id="KW-0472">Membrane</keyword>
<keyword evidence="2" id="KW-0812">Transmembrane</keyword>
<dbReference type="RefSeq" id="WP_085628101.1">
    <property type="nucleotide sequence ID" value="NZ_JAFBWV010000012.1"/>
</dbReference>
<sequence>MPSGPENAPVQGVWPHAVSPETTPSPNPDTLRTEVVGTRRTLFWLALRTGFLTVLTLGFYRFWMRTRLRRWYWSSIRPGGHPLEYVGDPIEKLLGFLFAVVVLAFYIGIVNLILMFASFSLFQDNFAAYAVSLVGVIPLWFFAQYRARRYVLARTRWRGLRFGLEPGALGYAWRAVLHWIVTILSLGLLLPRMTFWLEKYKTDRTFFGTARMSQGGSWKMLYPSMKPMFAALAIALGGGLAFLSENYPAGIGICILAAFVGIYGLVHYRVDSLRRLTETKIVNGVAFTLSPSAFRVLMIYVLGTFLASAAVFFPLVVLGVFMLLIQSADVLTEMGIEDMIAPVAGMGRYAIIGLSVMIYFTIFLLWSALTNVFITLPVIRHYFSSLTLAPAAAVANIRQRPRDEFAEAEGFADALDVGASL</sequence>
<dbReference type="Pfam" id="PF05987">
    <property type="entry name" value="DUF898"/>
    <property type="match status" value="1"/>
</dbReference>
<dbReference type="EMBL" id="JAFBXF010000012">
    <property type="protein sequence ID" value="MBM2418704.1"/>
    <property type="molecule type" value="Genomic_DNA"/>
</dbReference>
<evidence type="ECO:0000256" key="1">
    <source>
        <dbReference type="SAM" id="MobiDB-lite"/>
    </source>
</evidence>
<feature type="transmembrane region" description="Helical" evidence="2">
    <location>
        <begin position="168"/>
        <end position="190"/>
    </location>
</feature>
<feature type="transmembrane region" description="Helical" evidence="2">
    <location>
        <begin position="250"/>
        <end position="270"/>
    </location>
</feature>
<evidence type="ECO:0000313" key="5">
    <source>
        <dbReference type="Proteomes" id="UP000755667"/>
    </source>
</evidence>
<name>A0A9Q2PCN0_9RHOB</name>
<evidence type="ECO:0000313" key="4">
    <source>
        <dbReference type="EMBL" id="MBM2418704.1"/>
    </source>
</evidence>
<comment type="caution">
    <text evidence="3">The sequence shown here is derived from an EMBL/GenBank/DDBJ whole genome shotgun (WGS) entry which is preliminary data.</text>
</comment>
<reference evidence="3 6" key="1">
    <citation type="submission" date="2021-01" db="EMBL/GenBank/DDBJ databases">
        <title>Diatom-associated Roseobacters Show Island Model of Population Structure.</title>
        <authorList>
            <person name="Qu L."/>
            <person name="Feng X."/>
            <person name="Chen Y."/>
            <person name="Li L."/>
            <person name="Wang X."/>
            <person name="Hu Z."/>
            <person name="Wang H."/>
            <person name="Luo H."/>
        </authorList>
    </citation>
    <scope>NUCLEOTIDE SEQUENCE</scope>
    <source>
        <strain evidence="4 6">CC28-63</strain>
        <strain evidence="3">CC28-69</strain>
    </source>
</reference>
<accession>A0A9Q2PCN0</accession>
<dbReference type="AlphaFoldDB" id="A0A9Q2PCN0"/>
<evidence type="ECO:0000313" key="3">
    <source>
        <dbReference type="EMBL" id="MBM2414034.1"/>
    </source>
</evidence>
<feature type="transmembrane region" description="Helical" evidence="2">
    <location>
        <begin position="93"/>
        <end position="114"/>
    </location>
</feature>
<dbReference type="GeneID" id="62639831"/>
<dbReference type="OrthoDB" id="7462354at2"/>
<feature type="transmembrane region" description="Helical" evidence="2">
    <location>
        <begin position="227"/>
        <end position="243"/>
    </location>
</feature>
<protein>
    <submittedName>
        <fullName evidence="3">DUF898 family protein</fullName>
    </submittedName>
</protein>
<feature type="transmembrane region" description="Helical" evidence="2">
    <location>
        <begin position="297"/>
        <end position="325"/>
    </location>
</feature>
<keyword evidence="6" id="KW-1185">Reference proteome</keyword>
<dbReference type="InterPro" id="IPR010295">
    <property type="entry name" value="DUF898"/>
</dbReference>
<feature type="transmembrane region" description="Helical" evidence="2">
    <location>
        <begin position="126"/>
        <end position="147"/>
    </location>
</feature>
<feature type="region of interest" description="Disordered" evidence="1">
    <location>
        <begin position="1"/>
        <end position="31"/>
    </location>
</feature>
<feature type="transmembrane region" description="Helical" evidence="2">
    <location>
        <begin position="42"/>
        <end position="63"/>
    </location>
</feature>
<evidence type="ECO:0000313" key="6">
    <source>
        <dbReference type="Proteomes" id="UP000809440"/>
    </source>
</evidence>
<feature type="compositionally biased region" description="Polar residues" evidence="1">
    <location>
        <begin position="20"/>
        <end position="30"/>
    </location>
</feature>
<feature type="transmembrane region" description="Helical" evidence="2">
    <location>
        <begin position="346"/>
        <end position="366"/>
    </location>
</feature>
<dbReference type="EMBL" id="JAFBXE010000012">
    <property type="protein sequence ID" value="MBM2414034.1"/>
    <property type="molecule type" value="Genomic_DNA"/>
</dbReference>